<feature type="domain" description="NADPH-dependent FMN reductase-like" evidence="1">
    <location>
        <begin position="24"/>
        <end position="156"/>
    </location>
</feature>
<dbReference type="RefSeq" id="WP_134051896.1">
    <property type="nucleotide sequence ID" value="NZ_AP022586.1"/>
</dbReference>
<organism evidence="2 3">
    <name type="scientific">Mycolicibacterium litorale</name>
    <dbReference type="NCBI Taxonomy" id="758802"/>
    <lineage>
        <taxon>Bacteria</taxon>
        <taxon>Bacillati</taxon>
        <taxon>Actinomycetota</taxon>
        <taxon>Actinomycetes</taxon>
        <taxon>Mycobacteriales</taxon>
        <taxon>Mycobacteriaceae</taxon>
        <taxon>Mycolicibacterium</taxon>
    </lineage>
</organism>
<gene>
    <name evidence="2" type="ORF">MLIT_17470</name>
</gene>
<dbReference type="SUPFAM" id="SSF52218">
    <property type="entry name" value="Flavoproteins"/>
    <property type="match status" value="1"/>
</dbReference>
<keyword evidence="3" id="KW-1185">Reference proteome</keyword>
<dbReference type="EMBL" id="AP022586">
    <property type="protein sequence ID" value="BBY16155.1"/>
    <property type="molecule type" value="Genomic_DNA"/>
</dbReference>
<dbReference type="InterPro" id="IPR029039">
    <property type="entry name" value="Flavoprotein-like_sf"/>
</dbReference>
<dbReference type="AlphaFoldDB" id="A0AAD1MSV4"/>
<protein>
    <submittedName>
        <fullName evidence="2">Flavodoxin</fullName>
    </submittedName>
</protein>
<proteinExistence type="predicted"/>
<dbReference type="Proteomes" id="UP000466607">
    <property type="component" value="Chromosome"/>
</dbReference>
<dbReference type="GO" id="GO:0016491">
    <property type="term" value="F:oxidoreductase activity"/>
    <property type="evidence" value="ECO:0007669"/>
    <property type="project" value="InterPro"/>
</dbReference>
<evidence type="ECO:0000313" key="3">
    <source>
        <dbReference type="Proteomes" id="UP000466607"/>
    </source>
</evidence>
<dbReference type="InterPro" id="IPR005025">
    <property type="entry name" value="FMN_Rdtase-like_dom"/>
</dbReference>
<reference evidence="2 3" key="1">
    <citation type="journal article" date="2019" name="Emerg. Microbes Infect.">
        <title>Comprehensive subspecies identification of 175 nontuberculous mycobacteria species based on 7547 genomic profiles.</title>
        <authorList>
            <person name="Matsumoto Y."/>
            <person name="Kinjo T."/>
            <person name="Motooka D."/>
            <person name="Nabeya D."/>
            <person name="Jung N."/>
            <person name="Uechi K."/>
            <person name="Horii T."/>
            <person name="Iida T."/>
            <person name="Fujita J."/>
            <person name="Nakamura S."/>
        </authorList>
    </citation>
    <scope>NUCLEOTIDE SEQUENCE [LARGE SCALE GENOMIC DNA]</scope>
    <source>
        <strain evidence="2 3">JCM 17423</strain>
    </source>
</reference>
<sequence>MTTSDQNRTLRAVGLVCTLKPSPAPSSSIVIAEQLFEPMRKAGVECEIVRCVDHALHPGVEADMGPGDEWPALLEKIVAADIVVVSTPTWVGHMSSVAQRVLERLDAELSETDDAGRPRQVGKVALAAVVGNEDGAHKIVADLFQALNDIGFTIPAQGCTYWNDEAMGGRDFKDLDETPGAVASTTETAARNAMHLARVLRDNPYPAYS</sequence>
<accession>A0AAD1MSV4</accession>
<dbReference type="Pfam" id="PF03358">
    <property type="entry name" value="FMN_red"/>
    <property type="match status" value="1"/>
</dbReference>
<evidence type="ECO:0000313" key="2">
    <source>
        <dbReference type="EMBL" id="BBY16155.1"/>
    </source>
</evidence>
<evidence type="ECO:0000259" key="1">
    <source>
        <dbReference type="Pfam" id="PF03358"/>
    </source>
</evidence>
<name>A0AAD1MSV4_9MYCO</name>
<dbReference type="Gene3D" id="3.40.50.360">
    <property type="match status" value="1"/>
</dbReference>